<name>A0A0D3FWW8_9ORYZ</name>
<proteinExistence type="predicted"/>
<evidence type="ECO:0000256" key="1">
    <source>
        <dbReference type="SAM" id="MobiDB-lite"/>
    </source>
</evidence>
<keyword evidence="3" id="KW-1185">Reference proteome</keyword>
<dbReference type="Gramene" id="OBART04G15640.1">
    <property type="protein sequence ID" value="OBART04G15640.1"/>
    <property type="gene ID" value="OBART04G15640"/>
</dbReference>
<sequence>MAPSPSSSARRRRLPPRPPFFSSAASSASASPLTRGPVTEGRWVEEEIEALWCVASRTYVRNGLLRPVPLEKAIERRVP</sequence>
<organism evidence="2">
    <name type="scientific">Oryza barthii</name>
    <dbReference type="NCBI Taxonomy" id="65489"/>
    <lineage>
        <taxon>Eukaryota</taxon>
        <taxon>Viridiplantae</taxon>
        <taxon>Streptophyta</taxon>
        <taxon>Embryophyta</taxon>
        <taxon>Tracheophyta</taxon>
        <taxon>Spermatophyta</taxon>
        <taxon>Magnoliopsida</taxon>
        <taxon>Liliopsida</taxon>
        <taxon>Poales</taxon>
        <taxon>Poaceae</taxon>
        <taxon>BOP clade</taxon>
        <taxon>Oryzoideae</taxon>
        <taxon>Oryzeae</taxon>
        <taxon>Oryzinae</taxon>
        <taxon>Oryza</taxon>
    </lineage>
</organism>
<feature type="region of interest" description="Disordered" evidence="1">
    <location>
        <begin position="1"/>
        <end position="39"/>
    </location>
</feature>
<dbReference type="HOGENOM" id="CLU_2609815_0_0_1"/>
<feature type="compositionally biased region" description="Low complexity" evidence="1">
    <location>
        <begin position="20"/>
        <end position="33"/>
    </location>
</feature>
<accession>A0A0D3FWW8</accession>
<dbReference type="Proteomes" id="UP000026960">
    <property type="component" value="Chromosome 4"/>
</dbReference>
<dbReference type="PaxDb" id="65489-OBART04G15640.1"/>
<evidence type="ECO:0000313" key="3">
    <source>
        <dbReference type="Proteomes" id="UP000026960"/>
    </source>
</evidence>
<dbReference type="AlphaFoldDB" id="A0A0D3FWW8"/>
<dbReference type="EnsemblPlants" id="OBART04G15640.1">
    <property type="protein sequence ID" value="OBART04G15640.1"/>
    <property type="gene ID" value="OBART04G15640"/>
</dbReference>
<evidence type="ECO:0000313" key="2">
    <source>
        <dbReference type="EnsemblPlants" id="OBART04G15640.1"/>
    </source>
</evidence>
<protein>
    <submittedName>
        <fullName evidence="2">Uncharacterized protein</fullName>
    </submittedName>
</protein>
<reference evidence="2" key="2">
    <citation type="submission" date="2015-03" db="UniProtKB">
        <authorList>
            <consortium name="EnsemblPlants"/>
        </authorList>
    </citation>
    <scope>IDENTIFICATION</scope>
</reference>
<reference evidence="2" key="1">
    <citation type="journal article" date="2009" name="Rice">
        <title>De Novo Next Generation Sequencing of Plant Genomes.</title>
        <authorList>
            <person name="Rounsley S."/>
            <person name="Marri P.R."/>
            <person name="Yu Y."/>
            <person name="He R."/>
            <person name="Sisneros N."/>
            <person name="Goicoechea J.L."/>
            <person name="Lee S.J."/>
            <person name="Angelova A."/>
            <person name="Kudrna D."/>
            <person name="Luo M."/>
            <person name="Affourtit J."/>
            <person name="Desany B."/>
            <person name="Knight J."/>
            <person name="Niazi F."/>
            <person name="Egholm M."/>
            <person name="Wing R.A."/>
        </authorList>
    </citation>
    <scope>NUCLEOTIDE SEQUENCE [LARGE SCALE GENOMIC DNA]</scope>
    <source>
        <strain evidence="2">cv. IRGC 105608</strain>
    </source>
</reference>